<dbReference type="PANTHER" id="PTHR24243">
    <property type="entry name" value="G-PROTEIN COUPLED RECEPTOR"/>
    <property type="match status" value="1"/>
</dbReference>
<evidence type="ECO:0000256" key="14">
    <source>
        <dbReference type="SAM" id="Phobius"/>
    </source>
</evidence>
<feature type="transmembrane region" description="Helical" evidence="14">
    <location>
        <begin position="298"/>
        <end position="319"/>
    </location>
</feature>
<dbReference type="PROSITE" id="PS00237">
    <property type="entry name" value="G_PROTEIN_RECEP_F1_1"/>
    <property type="match status" value="1"/>
</dbReference>
<keyword evidence="3" id="KW-1003">Cell membrane</keyword>
<evidence type="ECO:0000256" key="4">
    <source>
        <dbReference type="ARBA" id="ARBA00022692"/>
    </source>
</evidence>
<reference evidence="16 17" key="1">
    <citation type="journal article" date="2018" name="Proc. R. Soc. B">
        <title>A non-coding region near Follistatin controls head colour polymorphism in the Gouldian finch.</title>
        <authorList>
            <person name="Toomey M.B."/>
            <person name="Marques C.I."/>
            <person name="Andrade P."/>
            <person name="Araujo P.M."/>
            <person name="Sabatino S."/>
            <person name="Gazda M.A."/>
            <person name="Afonso S."/>
            <person name="Lopes R.J."/>
            <person name="Corbo J.C."/>
            <person name="Carneiro M."/>
        </authorList>
    </citation>
    <scope>NUCLEOTIDE SEQUENCE [LARGE SCALE GENOMIC DNA]</scope>
    <source>
        <strain evidence="16">Red01</strain>
        <tissue evidence="16">Muscle</tissue>
    </source>
</reference>
<keyword evidence="10" id="KW-0325">Glycoprotein</keyword>
<keyword evidence="4 12" id="KW-0812">Transmembrane</keyword>
<evidence type="ECO:0000256" key="2">
    <source>
        <dbReference type="ARBA" id="ARBA00004651"/>
    </source>
</evidence>
<dbReference type="InterPro" id="IPR000276">
    <property type="entry name" value="GPCR_Rhodpsn"/>
</dbReference>
<dbReference type="PRINTS" id="PR01566">
    <property type="entry name" value="NEUROMEDNU1R"/>
</dbReference>
<evidence type="ECO:0000256" key="10">
    <source>
        <dbReference type="ARBA" id="ARBA00023180"/>
    </source>
</evidence>
<feature type="transmembrane region" description="Helical" evidence="14">
    <location>
        <begin position="256"/>
        <end position="278"/>
    </location>
</feature>
<gene>
    <name evidence="16" type="ORF">DV515_00008676</name>
</gene>
<proteinExistence type="inferred from homology"/>
<comment type="similarity">
    <text evidence="12">Belongs to the G-protein coupled receptor 1 family.</text>
</comment>
<comment type="caution">
    <text evidence="16">The sequence shown here is derived from an EMBL/GenBank/DDBJ whole genome shotgun (WGS) entry which is preliminary data.</text>
</comment>
<evidence type="ECO:0000256" key="11">
    <source>
        <dbReference type="ARBA" id="ARBA00023224"/>
    </source>
</evidence>
<dbReference type="InterPro" id="IPR005391">
    <property type="entry name" value="NeuromedU_rcpt_1"/>
</dbReference>
<organism evidence="16 17">
    <name type="scientific">Chloebia gouldiae</name>
    <name type="common">Gouldian finch</name>
    <name type="synonym">Erythrura gouldiae</name>
    <dbReference type="NCBI Taxonomy" id="44316"/>
    <lineage>
        <taxon>Eukaryota</taxon>
        <taxon>Metazoa</taxon>
        <taxon>Chordata</taxon>
        <taxon>Craniata</taxon>
        <taxon>Vertebrata</taxon>
        <taxon>Euteleostomi</taxon>
        <taxon>Archelosauria</taxon>
        <taxon>Archosauria</taxon>
        <taxon>Dinosauria</taxon>
        <taxon>Saurischia</taxon>
        <taxon>Theropoda</taxon>
        <taxon>Coelurosauria</taxon>
        <taxon>Aves</taxon>
        <taxon>Neognathae</taxon>
        <taxon>Neoaves</taxon>
        <taxon>Telluraves</taxon>
        <taxon>Australaves</taxon>
        <taxon>Passeriformes</taxon>
        <taxon>Passeroidea</taxon>
        <taxon>Passeridae</taxon>
        <taxon>Chloebia</taxon>
    </lineage>
</organism>
<dbReference type="EMBL" id="QUSF01000026">
    <property type="protein sequence ID" value="RLW00712.1"/>
    <property type="molecule type" value="Genomic_DNA"/>
</dbReference>
<feature type="transmembrane region" description="Helical" evidence="14">
    <location>
        <begin position="176"/>
        <end position="203"/>
    </location>
</feature>
<dbReference type="Gene3D" id="1.20.1070.10">
    <property type="entry name" value="Rhodopsin 7-helix transmembrane proteins"/>
    <property type="match status" value="1"/>
</dbReference>
<comment type="subcellular location">
    <subcellularLocation>
        <location evidence="2">Cell membrane</location>
        <topology evidence="2">Multi-pass membrane protein</topology>
    </subcellularLocation>
</comment>
<dbReference type="PRINTS" id="PR01565">
    <property type="entry name" value="NEUROMEDINUR"/>
</dbReference>
<dbReference type="GO" id="GO:0001607">
    <property type="term" value="F:neuromedin U receptor activity"/>
    <property type="evidence" value="ECO:0007669"/>
    <property type="project" value="InterPro"/>
</dbReference>
<dbReference type="InterPro" id="IPR005390">
    <property type="entry name" value="NeuromedU_rcpt"/>
</dbReference>
<dbReference type="PRINTS" id="PR00237">
    <property type="entry name" value="GPCRRHODOPSN"/>
</dbReference>
<dbReference type="CDD" id="cd15358">
    <property type="entry name" value="7tmA_NMU-R1"/>
    <property type="match status" value="1"/>
</dbReference>
<evidence type="ECO:0000256" key="7">
    <source>
        <dbReference type="ARBA" id="ARBA00023136"/>
    </source>
</evidence>
<keyword evidence="9 12" id="KW-0675">Receptor</keyword>
<evidence type="ECO:0000313" key="17">
    <source>
        <dbReference type="Proteomes" id="UP000276834"/>
    </source>
</evidence>
<protein>
    <recommendedName>
        <fullName evidence="15">G-protein coupled receptors family 1 profile domain-containing protein</fullName>
    </recommendedName>
</protein>
<evidence type="ECO:0000256" key="1">
    <source>
        <dbReference type="ARBA" id="ARBA00003593"/>
    </source>
</evidence>
<feature type="compositionally biased region" description="Polar residues" evidence="13">
    <location>
        <begin position="535"/>
        <end position="544"/>
    </location>
</feature>
<evidence type="ECO:0000256" key="6">
    <source>
        <dbReference type="ARBA" id="ARBA00023040"/>
    </source>
</evidence>
<keyword evidence="17" id="KW-1185">Reference proteome</keyword>
<keyword evidence="6 12" id="KW-0297">G-protein coupled receptor</keyword>
<evidence type="ECO:0000256" key="13">
    <source>
        <dbReference type="SAM" id="MobiDB-lite"/>
    </source>
</evidence>
<keyword evidence="5 14" id="KW-1133">Transmembrane helix</keyword>
<name>A0A3L8SFI2_CHLGU</name>
<dbReference type="OrthoDB" id="5962705at2759"/>
<accession>A0A3L8SFI2</accession>
<sequence length="544" mass="61468">MEFITLTLFPLSEGQLFVSAALQIRSQSLAGAGSRHRDLFGQRWEEKPLAQPPASQLTADTREKVDKGRRLLRAELRGESSGRISFACLLRHSDPVRRRGGGTSAFIWSFPTSPMNSYVNSSSSEFPLPQQDFPVEPISPDLSSRTHPETFFDPKDANLTEEQLRDKYLGPRRSNFFVPVCVIYLLIFLVGAVGNALTCIVILRHRFMRTPTNYYLFSLAVSDLLVLLLGMPLELYDMWSNYPFLLGASGCYFKTLLFEAVCFASILNVTALSVERYIAVVHPLKAKYVVTRNHAKRVIVTIWVLSVVCSIPNTSLHGLQPLYVPGRGWVPDSEICTLVKPRLTYNLIIQVTTILFFFLPMGTISVLYLLIGLQLKKEKMLEALGAKTGSRRNCHNPQGQKKVKRRQVTKMLFVLVVVFGICWAPFHTDRLVWSFVSTWTSNMLHMFQYVHIISGVFFYLSSAANPILYNLMSTRFREMFKEVMCRPGHRPPWAQKSSPSVTRTTTRSTECEPLPGPSGLPPSDAEEYELEDMGQATTHTMSLC</sequence>
<dbReference type="Proteomes" id="UP000276834">
    <property type="component" value="Unassembled WGS sequence"/>
</dbReference>
<dbReference type="GO" id="GO:0005886">
    <property type="term" value="C:plasma membrane"/>
    <property type="evidence" value="ECO:0007669"/>
    <property type="project" value="UniProtKB-SubCell"/>
</dbReference>
<feature type="transmembrane region" description="Helical" evidence="14">
    <location>
        <begin position="446"/>
        <end position="471"/>
    </location>
</feature>
<dbReference type="InterPro" id="IPR017452">
    <property type="entry name" value="GPCR_Rhodpsn_7TM"/>
</dbReference>
<evidence type="ECO:0000256" key="5">
    <source>
        <dbReference type="ARBA" id="ARBA00022989"/>
    </source>
</evidence>
<feature type="region of interest" description="Disordered" evidence="13">
    <location>
        <begin position="488"/>
        <end position="544"/>
    </location>
</feature>
<keyword evidence="8" id="KW-1015">Disulfide bond</keyword>
<feature type="transmembrane region" description="Helical" evidence="14">
    <location>
        <begin position="408"/>
        <end position="426"/>
    </location>
</feature>
<feature type="compositionally biased region" description="Low complexity" evidence="13">
    <location>
        <begin position="497"/>
        <end position="508"/>
    </location>
</feature>
<evidence type="ECO:0000313" key="16">
    <source>
        <dbReference type="EMBL" id="RLW00712.1"/>
    </source>
</evidence>
<dbReference type="SUPFAM" id="SSF81321">
    <property type="entry name" value="Family A G protein-coupled receptor-like"/>
    <property type="match status" value="1"/>
</dbReference>
<dbReference type="PROSITE" id="PS50262">
    <property type="entry name" value="G_PROTEIN_RECEP_F1_2"/>
    <property type="match status" value="1"/>
</dbReference>
<feature type="domain" description="G-protein coupled receptors family 1 profile" evidence="15">
    <location>
        <begin position="194"/>
        <end position="469"/>
    </location>
</feature>
<evidence type="ECO:0000256" key="3">
    <source>
        <dbReference type="ARBA" id="ARBA00022475"/>
    </source>
</evidence>
<feature type="transmembrane region" description="Helical" evidence="14">
    <location>
        <begin position="347"/>
        <end position="371"/>
    </location>
</feature>
<comment type="function">
    <text evidence="1">Receptor for the neuromedin-U and neuromedin-S neuropeptides.</text>
</comment>
<keyword evidence="7 14" id="KW-0472">Membrane</keyword>
<feature type="transmembrane region" description="Helical" evidence="14">
    <location>
        <begin position="215"/>
        <end position="236"/>
    </location>
</feature>
<dbReference type="PANTHER" id="PTHR24243:SF109">
    <property type="entry name" value="NEUROMEDIN-U RECEPTOR 1"/>
    <property type="match status" value="1"/>
</dbReference>
<evidence type="ECO:0000256" key="8">
    <source>
        <dbReference type="ARBA" id="ARBA00023157"/>
    </source>
</evidence>
<dbReference type="AlphaFoldDB" id="A0A3L8SFI2"/>
<evidence type="ECO:0000259" key="15">
    <source>
        <dbReference type="PROSITE" id="PS50262"/>
    </source>
</evidence>
<evidence type="ECO:0000256" key="12">
    <source>
        <dbReference type="RuleBase" id="RU000688"/>
    </source>
</evidence>
<keyword evidence="11 12" id="KW-0807">Transducer</keyword>
<dbReference type="STRING" id="44316.ENSEGOP00005006843"/>
<dbReference type="SMART" id="SM01381">
    <property type="entry name" value="7TM_GPCR_Srsx"/>
    <property type="match status" value="1"/>
</dbReference>
<evidence type="ECO:0000256" key="9">
    <source>
        <dbReference type="ARBA" id="ARBA00023170"/>
    </source>
</evidence>
<dbReference type="Pfam" id="PF00001">
    <property type="entry name" value="7tm_1"/>
    <property type="match status" value="1"/>
</dbReference>